<dbReference type="AlphaFoldDB" id="A0A1F4PNX1"/>
<dbReference type="EMBL" id="METE01000002">
    <property type="protein sequence ID" value="OGB85543.1"/>
    <property type="molecule type" value="Genomic_DNA"/>
</dbReference>
<dbReference type="STRING" id="1798539.A2994_00775"/>
<proteinExistence type="predicted"/>
<keyword evidence="1" id="KW-1133">Transmembrane helix</keyword>
<dbReference type="Proteomes" id="UP000179010">
    <property type="component" value="Unassembled WGS sequence"/>
</dbReference>
<keyword evidence="1" id="KW-0472">Membrane</keyword>
<evidence type="ECO:0000256" key="1">
    <source>
        <dbReference type="SAM" id="Phobius"/>
    </source>
</evidence>
<gene>
    <name evidence="2" type="ORF">A2994_00775</name>
</gene>
<sequence>MKVDKSKLKAAGMVAAVIAVVGVIVIVGNGQISLTKGVSADLGDLAVGKVTVMSQETYDTAVKKLNAYFAEAGNKTAQDTLITEVVNILKEVQR</sequence>
<comment type="caution">
    <text evidence="2">The sequence shown here is derived from an EMBL/GenBank/DDBJ whole genome shotgun (WGS) entry which is preliminary data.</text>
</comment>
<keyword evidence="1" id="KW-0812">Transmembrane</keyword>
<evidence type="ECO:0000313" key="2">
    <source>
        <dbReference type="EMBL" id="OGB85543.1"/>
    </source>
</evidence>
<feature type="transmembrane region" description="Helical" evidence="1">
    <location>
        <begin position="12"/>
        <end position="32"/>
    </location>
</feature>
<evidence type="ECO:0000313" key="3">
    <source>
        <dbReference type="Proteomes" id="UP000179010"/>
    </source>
</evidence>
<protein>
    <submittedName>
        <fullName evidence="2">Uncharacterized protein</fullName>
    </submittedName>
</protein>
<name>A0A1F4PNX1_UNCK3</name>
<organism evidence="2 3">
    <name type="scientific">candidate division Kazan bacterium RIFCSPLOWO2_01_FULL_48_13</name>
    <dbReference type="NCBI Taxonomy" id="1798539"/>
    <lineage>
        <taxon>Bacteria</taxon>
        <taxon>Bacteria division Kazan-3B-28</taxon>
    </lineage>
</organism>
<reference evidence="2 3" key="1">
    <citation type="journal article" date="2016" name="Nat. Commun.">
        <title>Thousands of microbial genomes shed light on interconnected biogeochemical processes in an aquifer system.</title>
        <authorList>
            <person name="Anantharaman K."/>
            <person name="Brown C.T."/>
            <person name="Hug L.A."/>
            <person name="Sharon I."/>
            <person name="Castelle C.J."/>
            <person name="Probst A.J."/>
            <person name="Thomas B.C."/>
            <person name="Singh A."/>
            <person name="Wilkins M.J."/>
            <person name="Karaoz U."/>
            <person name="Brodie E.L."/>
            <person name="Williams K.H."/>
            <person name="Hubbard S.S."/>
            <person name="Banfield J.F."/>
        </authorList>
    </citation>
    <scope>NUCLEOTIDE SEQUENCE [LARGE SCALE GENOMIC DNA]</scope>
</reference>
<accession>A0A1F4PNX1</accession>